<dbReference type="PROSITE" id="PS50048">
    <property type="entry name" value="ZN2_CY6_FUNGAL_2"/>
    <property type="match status" value="1"/>
</dbReference>
<evidence type="ECO:0000313" key="4">
    <source>
        <dbReference type="EMBL" id="KAK3950559.1"/>
    </source>
</evidence>
<proteinExistence type="predicted"/>
<evidence type="ECO:0000256" key="2">
    <source>
        <dbReference type="SAM" id="MobiDB-lite"/>
    </source>
</evidence>
<feature type="region of interest" description="Disordered" evidence="2">
    <location>
        <begin position="72"/>
        <end position="93"/>
    </location>
</feature>
<feature type="domain" description="Zn(2)-C6 fungal-type" evidence="3">
    <location>
        <begin position="394"/>
        <end position="425"/>
    </location>
</feature>
<reference evidence="4" key="2">
    <citation type="submission" date="2023-06" db="EMBL/GenBank/DDBJ databases">
        <authorList>
            <consortium name="Lawrence Berkeley National Laboratory"/>
            <person name="Mondo S.J."/>
            <person name="Hensen N."/>
            <person name="Bonometti L."/>
            <person name="Westerberg I."/>
            <person name="Brannstrom I.O."/>
            <person name="Guillou S."/>
            <person name="Cros-Aarteil S."/>
            <person name="Calhoun S."/>
            <person name="Haridas S."/>
            <person name="Kuo A."/>
            <person name="Pangilinan J."/>
            <person name="Riley R."/>
            <person name="Labutti K."/>
            <person name="Andreopoulos B."/>
            <person name="Lipzen A."/>
            <person name="Chen C."/>
            <person name="Yanf M."/>
            <person name="Daum C."/>
            <person name="Ng V."/>
            <person name="Clum A."/>
            <person name="Steindorff A."/>
            <person name="Ohm R."/>
            <person name="Martin F."/>
            <person name="Silar P."/>
            <person name="Natvig D."/>
            <person name="Lalanne C."/>
            <person name="Gautier V."/>
            <person name="Ament-Velasquez S.L."/>
            <person name="Kruys A."/>
            <person name="Hutchinson M.I."/>
            <person name="Powell A.J."/>
            <person name="Barry K."/>
            <person name="Miller A.N."/>
            <person name="Grigoriev I.V."/>
            <person name="Debuchy R."/>
            <person name="Gladieux P."/>
            <person name="Thoren M.H."/>
            <person name="Johannesson H."/>
        </authorList>
    </citation>
    <scope>NUCLEOTIDE SEQUENCE</scope>
    <source>
        <strain evidence="4">CBS 626.80</strain>
    </source>
</reference>
<dbReference type="InterPro" id="IPR001138">
    <property type="entry name" value="Zn2Cys6_DnaBD"/>
</dbReference>
<evidence type="ECO:0000259" key="3">
    <source>
        <dbReference type="PROSITE" id="PS50048"/>
    </source>
</evidence>
<comment type="caution">
    <text evidence="4">The sequence shown here is derived from an EMBL/GenBank/DDBJ whole genome shotgun (WGS) entry which is preliminary data.</text>
</comment>
<keyword evidence="1" id="KW-0539">Nucleus</keyword>
<dbReference type="GO" id="GO:0000981">
    <property type="term" value="F:DNA-binding transcription factor activity, RNA polymerase II-specific"/>
    <property type="evidence" value="ECO:0007669"/>
    <property type="project" value="InterPro"/>
</dbReference>
<keyword evidence="5" id="KW-1185">Reference proteome</keyword>
<dbReference type="AlphaFoldDB" id="A0AAN6NR49"/>
<dbReference type="Proteomes" id="UP001303222">
    <property type="component" value="Unassembled WGS sequence"/>
</dbReference>
<feature type="compositionally biased region" description="Basic and acidic residues" evidence="2">
    <location>
        <begin position="624"/>
        <end position="654"/>
    </location>
</feature>
<gene>
    <name evidence="4" type="ORF">QBC32DRAFT_12491</name>
</gene>
<evidence type="ECO:0000256" key="1">
    <source>
        <dbReference type="ARBA" id="ARBA00023242"/>
    </source>
</evidence>
<name>A0AAN6NR49_9PEZI</name>
<feature type="region of interest" description="Disordered" evidence="2">
    <location>
        <begin position="624"/>
        <end position="667"/>
    </location>
</feature>
<dbReference type="GO" id="GO:0008270">
    <property type="term" value="F:zinc ion binding"/>
    <property type="evidence" value="ECO:0007669"/>
    <property type="project" value="InterPro"/>
</dbReference>
<sequence length="712" mass="80967">MMARSILLPQGLLTVSICPLHPTFSSRTNCVFQHQHHHMYVPQSYLFFEQLPLIDLLSSALQHHYRIYRCSDGGASRPPTPDPTRRTSQPKSTIPYATRRHDTTRLRRRCQKDCKSPRWPTNKKVGLTAQVLWAREVEWVMIQAMMWTGTSGWCQRSLRGGTRRRMNTQPSAQQRPRGPDHPIKPSVVPAHPSSHTQPRASGNSSDLADIDQQQSGHENQGFTPKWDIAEDSEILSCLDSLDDSQAINYSAEMPSESGAPAQICQQLLPAGQPAHSYQQSLLAQPGSTHQQPLPVIEQHIQPYGLSPPELVDTFQGYDSPSHAGHVTQSDTPVQPAQPLSEDNHVHRQRLRTLLPDPAQPAQGPNLPDQPQISELAQTGGESCPETQRVQIPQSCEPCRQAKRCCDSGRPTCLTCHSHSLPPADCICIGDKIISSPVPTLMTLNRHQRARSEPVEQSGPTSAEVRVGQLMSTYARQREESGRWPLELKIEMVKMLESGKRNGRQLVDMYRAYSTQYGIRARVIESWWDNREEVLLHERKLNVIKYIQDRRTSNEDKQLSLAAAAYDFGVNIDTVTQWWDLREVPGLREEVIRFIQESSPRPDLQKEAALKFDVPENRVSRWMATERKRESLERNKAEEEHNAEDGENRERHEVQKVAQKQAYNSPYSDEQKDEVIRFIRARYDQHGVIARAAREFGIDRTTISKWKKGMGEK</sequence>
<organism evidence="4 5">
    <name type="scientific">Pseudoneurospora amorphoporcata</name>
    <dbReference type="NCBI Taxonomy" id="241081"/>
    <lineage>
        <taxon>Eukaryota</taxon>
        <taxon>Fungi</taxon>
        <taxon>Dikarya</taxon>
        <taxon>Ascomycota</taxon>
        <taxon>Pezizomycotina</taxon>
        <taxon>Sordariomycetes</taxon>
        <taxon>Sordariomycetidae</taxon>
        <taxon>Sordariales</taxon>
        <taxon>Sordariaceae</taxon>
        <taxon>Pseudoneurospora</taxon>
    </lineage>
</organism>
<dbReference type="EMBL" id="MU859173">
    <property type="protein sequence ID" value="KAK3950559.1"/>
    <property type="molecule type" value="Genomic_DNA"/>
</dbReference>
<dbReference type="CDD" id="cd00067">
    <property type="entry name" value="GAL4"/>
    <property type="match status" value="1"/>
</dbReference>
<protein>
    <recommendedName>
        <fullName evidence="3">Zn(2)-C6 fungal-type domain-containing protein</fullName>
    </recommendedName>
</protein>
<feature type="region of interest" description="Disordered" evidence="2">
    <location>
        <begin position="161"/>
        <end position="223"/>
    </location>
</feature>
<evidence type="ECO:0000313" key="5">
    <source>
        <dbReference type="Proteomes" id="UP001303222"/>
    </source>
</evidence>
<feature type="compositionally biased region" description="Polar residues" evidence="2">
    <location>
        <begin position="193"/>
        <end position="222"/>
    </location>
</feature>
<feature type="region of interest" description="Disordered" evidence="2">
    <location>
        <begin position="304"/>
        <end position="341"/>
    </location>
</feature>
<accession>A0AAN6NR49</accession>
<reference evidence="4" key="1">
    <citation type="journal article" date="2023" name="Mol. Phylogenet. Evol.">
        <title>Genome-scale phylogeny and comparative genomics of the fungal order Sordariales.</title>
        <authorList>
            <person name="Hensen N."/>
            <person name="Bonometti L."/>
            <person name="Westerberg I."/>
            <person name="Brannstrom I.O."/>
            <person name="Guillou S."/>
            <person name="Cros-Aarteil S."/>
            <person name="Calhoun S."/>
            <person name="Haridas S."/>
            <person name="Kuo A."/>
            <person name="Mondo S."/>
            <person name="Pangilinan J."/>
            <person name="Riley R."/>
            <person name="LaButti K."/>
            <person name="Andreopoulos B."/>
            <person name="Lipzen A."/>
            <person name="Chen C."/>
            <person name="Yan M."/>
            <person name="Daum C."/>
            <person name="Ng V."/>
            <person name="Clum A."/>
            <person name="Steindorff A."/>
            <person name="Ohm R.A."/>
            <person name="Martin F."/>
            <person name="Silar P."/>
            <person name="Natvig D.O."/>
            <person name="Lalanne C."/>
            <person name="Gautier V."/>
            <person name="Ament-Velasquez S.L."/>
            <person name="Kruys A."/>
            <person name="Hutchinson M.I."/>
            <person name="Powell A.J."/>
            <person name="Barry K."/>
            <person name="Miller A.N."/>
            <person name="Grigoriev I.V."/>
            <person name="Debuchy R."/>
            <person name="Gladieux P."/>
            <person name="Hiltunen Thoren M."/>
            <person name="Johannesson H."/>
        </authorList>
    </citation>
    <scope>NUCLEOTIDE SEQUENCE</scope>
    <source>
        <strain evidence="4">CBS 626.80</strain>
    </source>
</reference>